<evidence type="ECO:0000256" key="8">
    <source>
        <dbReference type="ARBA" id="ARBA00023143"/>
    </source>
</evidence>
<evidence type="ECO:0000256" key="7">
    <source>
        <dbReference type="ARBA" id="ARBA00023136"/>
    </source>
</evidence>
<keyword evidence="4 10" id="KW-1003">Cell membrane</keyword>
<feature type="transmembrane region" description="Helical" evidence="10">
    <location>
        <begin position="68"/>
        <end position="91"/>
    </location>
</feature>
<evidence type="ECO:0000256" key="5">
    <source>
        <dbReference type="ARBA" id="ARBA00022692"/>
    </source>
</evidence>
<dbReference type="OrthoDB" id="9797790at2"/>
<dbReference type="Proteomes" id="UP000052268">
    <property type="component" value="Unassembled WGS sequence"/>
</dbReference>
<feature type="transmembrane region" description="Helical" evidence="10">
    <location>
        <begin position="98"/>
        <end position="117"/>
    </location>
</feature>
<keyword evidence="12" id="KW-1185">Reference proteome</keyword>
<feature type="transmembrane region" description="Helical" evidence="10">
    <location>
        <begin position="15"/>
        <end position="37"/>
    </location>
</feature>
<evidence type="ECO:0000256" key="9">
    <source>
        <dbReference type="NCBIfam" id="TIGR01400"/>
    </source>
</evidence>
<protein>
    <recommendedName>
        <fullName evidence="3 9">Flagellar biosynthetic protein FliR</fullName>
    </recommendedName>
</protein>
<keyword evidence="5 10" id="KW-0812">Transmembrane</keyword>
<keyword evidence="8 10" id="KW-0975">Bacterial flagellum</keyword>
<evidence type="ECO:0000256" key="2">
    <source>
        <dbReference type="ARBA" id="ARBA00009772"/>
    </source>
</evidence>
<dbReference type="AlphaFoldDB" id="A0A0J8AHH8"/>
<dbReference type="GO" id="GO:0005886">
    <property type="term" value="C:plasma membrane"/>
    <property type="evidence" value="ECO:0007669"/>
    <property type="project" value="UniProtKB-SubCell"/>
</dbReference>
<keyword evidence="7 10" id="KW-0472">Membrane</keyword>
<dbReference type="GO" id="GO:0006605">
    <property type="term" value="P:protein targeting"/>
    <property type="evidence" value="ECO:0007669"/>
    <property type="project" value="UniProtKB-UniRule"/>
</dbReference>
<dbReference type="NCBIfam" id="TIGR01400">
    <property type="entry name" value="fliR"/>
    <property type="match status" value="1"/>
</dbReference>
<dbReference type="PANTHER" id="PTHR30065:SF8">
    <property type="entry name" value="FLAGELLAR BIOSYNTHETIC PROTEIN FLIR"/>
    <property type="match status" value="1"/>
</dbReference>
<comment type="function">
    <text evidence="1 10">Role in flagellar biosynthesis.</text>
</comment>
<comment type="caution">
    <text evidence="11">The sequence shown here is derived from an EMBL/GenBank/DDBJ whole genome shotgun (WGS) entry which is preliminary data.</text>
</comment>
<name>A0A0J8AHH8_9SPHN</name>
<organism evidence="11 12">
    <name type="scientific">Novosphingobium barchaimii LL02</name>
    <dbReference type="NCBI Taxonomy" id="1114963"/>
    <lineage>
        <taxon>Bacteria</taxon>
        <taxon>Pseudomonadati</taxon>
        <taxon>Pseudomonadota</taxon>
        <taxon>Alphaproteobacteria</taxon>
        <taxon>Sphingomonadales</taxon>
        <taxon>Sphingomonadaceae</taxon>
        <taxon>Novosphingobium</taxon>
    </lineage>
</organism>
<accession>A0A0J8AHH8</accession>
<feature type="transmembrane region" description="Helical" evidence="10">
    <location>
        <begin position="172"/>
        <end position="204"/>
    </location>
</feature>
<keyword evidence="11" id="KW-0969">Cilium</keyword>
<dbReference type="InterPro" id="IPR006303">
    <property type="entry name" value="FliR"/>
</dbReference>
<dbReference type="RefSeq" id="WP_059152262.1">
    <property type="nucleotide sequence ID" value="NZ_KQ130455.1"/>
</dbReference>
<comment type="similarity">
    <text evidence="2 10">Belongs to the FliR/MopE/SpaR family.</text>
</comment>
<dbReference type="GO" id="GO:0009425">
    <property type="term" value="C:bacterial-type flagellum basal body"/>
    <property type="evidence" value="ECO:0007669"/>
    <property type="project" value="UniProtKB-SubCell"/>
</dbReference>
<gene>
    <name evidence="11" type="ORF">V474_21335</name>
</gene>
<dbReference type="Pfam" id="PF01311">
    <property type="entry name" value="Bac_export_1"/>
    <property type="match status" value="1"/>
</dbReference>
<dbReference type="PANTHER" id="PTHR30065">
    <property type="entry name" value="FLAGELLAR BIOSYNTHETIC PROTEIN FLIR"/>
    <property type="match status" value="1"/>
</dbReference>
<comment type="subcellular location">
    <subcellularLocation>
        <location evidence="10">Cell membrane</location>
        <topology evidence="10">Multi-pass membrane protein</topology>
    </subcellularLocation>
    <subcellularLocation>
        <location evidence="10">Bacterial flagellum basal body</location>
    </subcellularLocation>
</comment>
<keyword evidence="6 10" id="KW-1133">Transmembrane helix</keyword>
<sequence length="260" mass="26520">MIGLDFGYGALEAEFWRLVFVMTRIGAALVAAPLFGAVTVPAQVRVMVAGAVAVMVCAWTPVAAPAQLLSAAGILSVMGEVLVGLTLGFVLQLSFAAPLIAAEVIGGGMGLNIAVAIDPVGGAQSPALGQYFMVVLTLVFLALGAHLQWFALVVRSYEVFPPGQTWLGPERFALVAGFASQMFLTALAIALPVTLVLLVVQVVTGVLSRSAPALNLFALGMPAGVLGGIAALMIAAPVLTDMVARLSAEALANAARVLGP</sequence>
<feature type="transmembrane region" description="Helical" evidence="10">
    <location>
        <begin position="129"/>
        <end position="152"/>
    </location>
</feature>
<evidence type="ECO:0000256" key="10">
    <source>
        <dbReference type="RuleBase" id="RU362071"/>
    </source>
</evidence>
<feature type="transmembrane region" description="Helical" evidence="10">
    <location>
        <begin position="44"/>
        <end position="62"/>
    </location>
</feature>
<dbReference type="PRINTS" id="PR00953">
    <property type="entry name" value="TYPE3IMRPROT"/>
</dbReference>
<evidence type="ECO:0000256" key="1">
    <source>
        <dbReference type="ARBA" id="ARBA00002578"/>
    </source>
</evidence>
<keyword evidence="11" id="KW-0966">Cell projection</keyword>
<evidence type="ECO:0000256" key="6">
    <source>
        <dbReference type="ARBA" id="ARBA00022989"/>
    </source>
</evidence>
<reference evidence="11 12" key="1">
    <citation type="journal article" date="2015" name="G3 (Bethesda)">
        <title>Insights into Ongoing Evolution of the Hexachlorocyclohexane Catabolic Pathway from Comparative Genomics of Ten Sphingomonadaceae Strains.</title>
        <authorList>
            <person name="Pearce S.L."/>
            <person name="Oakeshott J.G."/>
            <person name="Pandey G."/>
        </authorList>
    </citation>
    <scope>NUCLEOTIDE SEQUENCE [LARGE SCALE GENOMIC DNA]</scope>
    <source>
        <strain evidence="11 12">LL02</strain>
    </source>
</reference>
<dbReference type="GO" id="GO:0044780">
    <property type="term" value="P:bacterial-type flagellum assembly"/>
    <property type="evidence" value="ECO:0007669"/>
    <property type="project" value="UniProtKB-UniRule"/>
</dbReference>
<proteinExistence type="inferred from homology"/>
<evidence type="ECO:0000313" key="12">
    <source>
        <dbReference type="Proteomes" id="UP000052268"/>
    </source>
</evidence>
<dbReference type="PATRIC" id="fig|1114963.3.peg.3106"/>
<feature type="transmembrane region" description="Helical" evidence="10">
    <location>
        <begin position="216"/>
        <end position="239"/>
    </location>
</feature>
<evidence type="ECO:0000256" key="3">
    <source>
        <dbReference type="ARBA" id="ARBA00021717"/>
    </source>
</evidence>
<keyword evidence="11" id="KW-0282">Flagellum</keyword>
<evidence type="ECO:0000256" key="4">
    <source>
        <dbReference type="ARBA" id="ARBA00022475"/>
    </source>
</evidence>
<dbReference type="EMBL" id="JACU01000006">
    <property type="protein sequence ID" value="KMS54280.1"/>
    <property type="molecule type" value="Genomic_DNA"/>
</dbReference>
<dbReference type="InterPro" id="IPR002010">
    <property type="entry name" value="T3SS_IM_R"/>
</dbReference>
<evidence type="ECO:0000313" key="11">
    <source>
        <dbReference type="EMBL" id="KMS54280.1"/>
    </source>
</evidence>